<evidence type="ECO:0000256" key="2">
    <source>
        <dbReference type="ARBA" id="ARBA00023125"/>
    </source>
</evidence>
<gene>
    <name evidence="5" type="ORF">SAMN02927928_1969</name>
</gene>
<keyword evidence="3" id="KW-0804">Transcription</keyword>
<dbReference type="FunFam" id="1.10.260.40:FF:000002">
    <property type="entry name" value="HTH-type transcriptional repressor PurR"/>
    <property type="match status" value="1"/>
</dbReference>
<dbReference type="Pfam" id="PF00356">
    <property type="entry name" value="LacI"/>
    <property type="match status" value="1"/>
</dbReference>
<dbReference type="OrthoDB" id="128688at2"/>
<feature type="domain" description="HTH lacI-type" evidence="4">
    <location>
        <begin position="2"/>
        <end position="56"/>
    </location>
</feature>
<dbReference type="GO" id="GO:0000976">
    <property type="term" value="F:transcription cis-regulatory region binding"/>
    <property type="evidence" value="ECO:0007669"/>
    <property type="project" value="TreeGrafter"/>
</dbReference>
<dbReference type="Gene3D" id="3.40.50.2300">
    <property type="match status" value="2"/>
</dbReference>
<dbReference type="PRINTS" id="PR00036">
    <property type="entry name" value="HTHLACI"/>
</dbReference>
<dbReference type="InterPro" id="IPR010982">
    <property type="entry name" value="Lambda_DNA-bd_dom_sf"/>
</dbReference>
<dbReference type="Pfam" id="PF13377">
    <property type="entry name" value="Peripla_BP_3"/>
    <property type="match status" value="1"/>
</dbReference>
<dbReference type="PROSITE" id="PS50932">
    <property type="entry name" value="HTH_LACI_2"/>
    <property type="match status" value="1"/>
</dbReference>
<reference evidence="6" key="1">
    <citation type="submission" date="2016-10" db="EMBL/GenBank/DDBJ databases">
        <authorList>
            <person name="Varghese N."/>
            <person name="Submissions S."/>
        </authorList>
    </citation>
    <scope>NUCLEOTIDE SEQUENCE [LARGE SCALE GENOMIC DNA]</scope>
    <source>
        <strain evidence="6">CGMCC 1.3431</strain>
    </source>
</reference>
<dbReference type="GO" id="GO:0003700">
    <property type="term" value="F:DNA-binding transcription factor activity"/>
    <property type="evidence" value="ECO:0007669"/>
    <property type="project" value="TreeGrafter"/>
</dbReference>
<evidence type="ECO:0000313" key="5">
    <source>
        <dbReference type="EMBL" id="SCW56691.1"/>
    </source>
</evidence>
<proteinExistence type="predicted"/>
<protein>
    <submittedName>
        <fullName evidence="5">Transcriptional regulator, LacI family</fullName>
    </submittedName>
</protein>
<dbReference type="CDD" id="cd01392">
    <property type="entry name" value="HTH_LacI"/>
    <property type="match status" value="1"/>
</dbReference>
<keyword evidence="1" id="KW-0805">Transcription regulation</keyword>
<dbReference type="EMBL" id="FMTS01000002">
    <property type="protein sequence ID" value="SCW56691.1"/>
    <property type="molecule type" value="Genomic_DNA"/>
</dbReference>
<evidence type="ECO:0000259" key="4">
    <source>
        <dbReference type="PROSITE" id="PS50932"/>
    </source>
</evidence>
<dbReference type="PANTHER" id="PTHR30146:SF153">
    <property type="entry name" value="LACTOSE OPERON REPRESSOR"/>
    <property type="match status" value="1"/>
</dbReference>
<dbReference type="Gene3D" id="1.10.260.40">
    <property type="entry name" value="lambda repressor-like DNA-binding domains"/>
    <property type="match status" value="1"/>
</dbReference>
<dbReference type="SUPFAM" id="SSF53822">
    <property type="entry name" value="Periplasmic binding protein-like I"/>
    <property type="match status" value="1"/>
</dbReference>
<name>A0A1G4RJ89_9CAUL</name>
<accession>A0A1G4RJ89</accession>
<dbReference type="STRING" id="260084.SAMN02927928_1969"/>
<dbReference type="PANTHER" id="PTHR30146">
    <property type="entry name" value="LACI-RELATED TRANSCRIPTIONAL REPRESSOR"/>
    <property type="match status" value="1"/>
</dbReference>
<dbReference type="Proteomes" id="UP000199150">
    <property type="component" value="Unassembled WGS sequence"/>
</dbReference>
<dbReference type="SUPFAM" id="SSF47413">
    <property type="entry name" value="lambda repressor-like DNA-binding domains"/>
    <property type="match status" value="1"/>
</dbReference>
<dbReference type="RefSeq" id="WP_090647034.1">
    <property type="nucleotide sequence ID" value="NZ_CBCRYE010000006.1"/>
</dbReference>
<evidence type="ECO:0000256" key="3">
    <source>
        <dbReference type="ARBA" id="ARBA00023163"/>
    </source>
</evidence>
<dbReference type="InterPro" id="IPR028082">
    <property type="entry name" value="Peripla_BP_I"/>
</dbReference>
<dbReference type="InterPro" id="IPR000843">
    <property type="entry name" value="HTH_LacI"/>
</dbReference>
<evidence type="ECO:0000256" key="1">
    <source>
        <dbReference type="ARBA" id="ARBA00023015"/>
    </source>
</evidence>
<dbReference type="PROSITE" id="PS00356">
    <property type="entry name" value="HTH_LACI_1"/>
    <property type="match status" value="1"/>
</dbReference>
<dbReference type="CDD" id="cd01545">
    <property type="entry name" value="PBP1_SalR"/>
    <property type="match status" value="1"/>
</dbReference>
<sequence>MSTIYDVAELAGVSAKTVSRVVNEDKAVKASTREKVLAAMAQLEYRPNAQARSLRMGSKTSIGLLLEDPTSGYQGRFHQAMLAACMESRKYLAVELYEQGMPDWQGYLDRFITDAHIRDMVLLPTLCDFGPLKSFLKSRNINCVLISPSTPDSHYASVAMDDRLAARDVVEYLFSLGHTKIAHIGGHPDHAATILRRNGFYEAFDAAGIPRPPAAYMESGYFSFKSGFEAAERLLALPDRPTAIFACNDEMAAATCSVAHKAGLRIPDDLAVVGFDDAPISSAVWPALTTVRQPYLEMARRCIQILDDSPDKVIASDRQIRHIILHELIVRETTITS</sequence>
<organism evidence="5 6">
    <name type="scientific">Asticcacaulis taihuensis</name>
    <dbReference type="NCBI Taxonomy" id="260084"/>
    <lineage>
        <taxon>Bacteria</taxon>
        <taxon>Pseudomonadati</taxon>
        <taxon>Pseudomonadota</taxon>
        <taxon>Alphaproteobacteria</taxon>
        <taxon>Caulobacterales</taxon>
        <taxon>Caulobacteraceae</taxon>
        <taxon>Asticcacaulis</taxon>
    </lineage>
</organism>
<keyword evidence="6" id="KW-1185">Reference proteome</keyword>
<keyword evidence="2" id="KW-0238">DNA-binding</keyword>
<evidence type="ECO:0000313" key="6">
    <source>
        <dbReference type="Proteomes" id="UP000199150"/>
    </source>
</evidence>
<dbReference type="AlphaFoldDB" id="A0A1G4RJ89"/>
<dbReference type="SMART" id="SM00354">
    <property type="entry name" value="HTH_LACI"/>
    <property type="match status" value="1"/>
</dbReference>
<dbReference type="InterPro" id="IPR046335">
    <property type="entry name" value="LacI/GalR-like_sensor"/>
</dbReference>